<dbReference type="PANTHER" id="PTHR13659:SF7">
    <property type="entry name" value="PROTEIN FAM8A1"/>
    <property type="match status" value="1"/>
</dbReference>
<feature type="transmembrane region" description="Helical" evidence="2">
    <location>
        <begin position="175"/>
        <end position="193"/>
    </location>
</feature>
<keyword evidence="2" id="KW-0472">Membrane</keyword>
<protein>
    <submittedName>
        <fullName evidence="3">Uncharacterized protein</fullName>
    </submittedName>
</protein>
<organism evidence="3 4">
    <name type="scientific">Kryptolebias marmoratus</name>
    <name type="common">Mangrove killifish</name>
    <name type="synonym">Rivulus marmoratus</name>
    <dbReference type="NCBI Taxonomy" id="37003"/>
    <lineage>
        <taxon>Eukaryota</taxon>
        <taxon>Metazoa</taxon>
        <taxon>Chordata</taxon>
        <taxon>Craniata</taxon>
        <taxon>Vertebrata</taxon>
        <taxon>Euteleostomi</taxon>
        <taxon>Actinopterygii</taxon>
        <taxon>Neopterygii</taxon>
        <taxon>Teleostei</taxon>
        <taxon>Neoteleostei</taxon>
        <taxon>Acanthomorphata</taxon>
        <taxon>Ovalentaria</taxon>
        <taxon>Atherinomorphae</taxon>
        <taxon>Cyprinodontiformes</taxon>
        <taxon>Rivulidae</taxon>
        <taxon>Kryptolebias</taxon>
    </lineage>
</organism>
<dbReference type="STRING" id="37003.ENSKMAP00000015212"/>
<feature type="region of interest" description="Disordered" evidence="1">
    <location>
        <begin position="77"/>
        <end position="96"/>
    </location>
</feature>
<name>A0A3Q3FRG9_KRYMA</name>
<dbReference type="InterPro" id="IPR039871">
    <property type="entry name" value="FAM8A1"/>
</dbReference>
<evidence type="ECO:0000256" key="1">
    <source>
        <dbReference type="SAM" id="MobiDB-lite"/>
    </source>
</evidence>
<keyword evidence="4" id="KW-1185">Reference proteome</keyword>
<dbReference type="PANTHER" id="PTHR13659">
    <property type="entry name" value="AUTOSOMAL HIGHLY CONSERVED PROTEIN"/>
    <property type="match status" value="1"/>
</dbReference>
<reference evidence="3" key="1">
    <citation type="submission" date="2025-08" db="UniProtKB">
        <authorList>
            <consortium name="Ensembl"/>
        </authorList>
    </citation>
    <scope>IDENTIFICATION</scope>
</reference>
<keyword evidence="2" id="KW-0812">Transmembrane</keyword>
<sequence length="217" mass="24362">MRGQGGGVRQREINQGGEKTVGFKATSQEKYCAKLQQWPWQYYWMNSPVAPGSTSGSGQQVYDLRNWVSYPFRSPKSFSSHPGGTQTKQADDWSALRNPPQAGQEYTIPPLLSRGSLTHFIIKEFDNTSIKNLQKIIAVALVYKVLMCIYETICIGVLINVGVTQPGSSTVQVKNKNFSIVFLFAVFITLLVFRHNRTVYDPNCEAPVVVKQRLLPK</sequence>
<dbReference type="Ensembl" id="ENSKMAT00000015432.1">
    <property type="protein sequence ID" value="ENSKMAP00000015212.1"/>
    <property type="gene ID" value="ENSKMAG00000011380.1"/>
</dbReference>
<dbReference type="Proteomes" id="UP000264800">
    <property type="component" value="Unplaced"/>
</dbReference>
<dbReference type="GeneTree" id="ENSGT00940000182040"/>
<proteinExistence type="predicted"/>
<feature type="transmembrane region" description="Helical" evidence="2">
    <location>
        <begin position="141"/>
        <end position="163"/>
    </location>
</feature>
<evidence type="ECO:0000313" key="3">
    <source>
        <dbReference type="Ensembl" id="ENSKMAP00000015212.1"/>
    </source>
</evidence>
<feature type="region of interest" description="Disordered" evidence="1">
    <location>
        <begin position="1"/>
        <end position="20"/>
    </location>
</feature>
<reference evidence="3" key="2">
    <citation type="submission" date="2025-09" db="UniProtKB">
        <authorList>
            <consortium name="Ensembl"/>
        </authorList>
    </citation>
    <scope>IDENTIFICATION</scope>
</reference>
<accession>A0A3Q3FRG9</accession>
<evidence type="ECO:0000256" key="2">
    <source>
        <dbReference type="SAM" id="Phobius"/>
    </source>
</evidence>
<keyword evidence="2" id="KW-1133">Transmembrane helix</keyword>
<evidence type="ECO:0000313" key="4">
    <source>
        <dbReference type="Proteomes" id="UP000264800"/>
    </source>
</evidence>
<dbReference type="AlphaFoldDB" id="A0A3Q3FRG9"/>
<feature type="compositionally biased region" description="Polar residues" evidence="1">
    <location>
        <begin position="77"/>
        <end position="88"/>
    </location>
</feature>